<evidence type="ECO:0000313" key="3">
    <source>
        <dbReference type="Proteomes" id="UP000029055"/>
    </source>
</evidence>
<evidence type="ECO:0000259" key="1">
    <source>
        <dbReference type="Pfam" id="PF01979"/>
    </source>
</evidence>
<accession>A0A087EB71</accession>
<proteinExistence type="predicted"/>
<dbReference type="RefSeq" id="WP_024463754.1">
    <property type="nucleotide sequence ID" value="NZ_CP062939.1"/>
</dbReference>
<sequence length="448" mass="47510">MALRKRKTVIEPFALEHTNIVTGDEDGRTLDDMTIVIDENGRISQVMPSKQIGVPQGYHRIDASGKFVAPGLINLHVHLFSDGRPIDPKQATPKGQALLSKLVRTPAGRAYIRTKAMSGIDALLNSGVTTIRTVGDVGYTVVGLRDKIAAGKMLGPRVFSSGPMLAAPGGHGAPLVALECDDEAAARTNVEANIDHGVNAIKIAATGGITDSQVPGEAGSPQMDVESMRTICDAAHACGILVAAHAQSPEGVRNALTAGVDTIEHGSALDDELLDLFRENPNSLNGYSSLIPTLSAGLSINAFPREVTGITEVQYENSKPVSEGMLAGARQAHMNGIRVGVGTDTGMTFVTQYATWRELYLLSHYAGFTAAQAFHAATQVNAEILGIEQETGSIEVGKAADLLVLDADPALDLRTLTAPKLVVAAGRPVWRPKVKRYDDIDTMLDERL</sequence>
<dbReference type="CDD" id="cd01299">
    <property type="entry name" value="Met_dep_hydrolase_A"/>
    <property type="match status" value="1"/>
</dbReference>
<dbReference type="Gene3D" id="3.30.110.90">
    <property type="entry name" value="Amidohydrolase"/>
    <property type="match status" value="1"/>
</dbReference>
<dbReference type="Gene3D" id="3.40.50.10910">
    <property type="entry name" value="Amidohydrolase"/>
    <property type="match status" value="1"/>
</dbReference>
<dbReference type="AlphaFoldDB" id="A0A087EB71"/>
<organism evidence="2 3">
    <name type="scientific">Bifidobacterium subtile</name>
    <dbReference type="NCBI Taxonomy" id="77635"/>
    <lineage>
        <taxon>Bacteria</taxon>
        <taxon>Bacillati</taxon>
        <taxon>Actinomycetota</taxon>
        <taxon>Actinomycetes</taxon>
        <taxon>Bifidobacteriales</taxon>
        <taxon>Bifidobacteriaceae</taxon>
        <taxon>Bifidobacterium</taxon>
    </lineage>
</organism>
<dbReference type="Pfam" id="PF01979">
    <property type="entry name" value="Amidohydro_1"/>
    <property type="match status" value="1"/>
</dbReference>
<dbReference type="EMBL" id="JGZR01000002">
    <property type="protein sequence ID" value="KFJ05022.1"/>
    <property type="molecule type" value="Genomic_DNA"/>
</dbReference>
<dbReference type="InterPro" id="IPR011059">
    <property type="entry name" value="Metal-dep_hydrolase_composite"/>
</dbReference>
<protein>
    <submittedName>
        <fullName evidence="2">Imidazolonepropionase</fullName>
    </submittedName>
</protein>
<dbReference type="PANTHER" id="PTHR43135:SF3">
    <property type="entry name" value="ALPHA-D-RIBOSE 1-METHYLPHOSPHONATE 5-TRIPHOSPHATE DIPHOSPHATASE"/>
    <property type="match status" value="1"/>
</dbReference>
<dbReference type="GO" id="GO:0016810">
    <property type="term" value="F:hydrolase activity, acting on carbon-nitrogen (but not peptide) bonds"/>
    <property type="evidence" value="ECO:0007669"/>
    <property type="project" value="InterPro"/>
</dbReference>
<comment type="caution">
    <text evidence="2">The sequence shown here is derived from an EMBL/GenBank/DDBJ whole genome shotgun (WGS) entry which is preliminary data.</text>
</comment>
<dbReference type="Gene3D" id="2.30.40.10">
    <property type="entry name" value="Urease, subunit C, domain 1"/>
    <property type="match status" value="1"/>
</dbReference>
<dbReference type="SUPFAM" id="SSF51338">
    <property type="entry name" value="Composite domain of metallo-dependent hydrolases"/>
    <property type="match status" value="1"/>
</dbReference>
<gene>
    <name evidence="2" type="ORF">BISU_1551</name>
</gene>
<dbReference type="InterPro" id="IPR032466">
    <property type="entry name" value="Metal_Hydrolase"/>
</dbReference>
<reference evidence="2 3" key="1">
    <citation type="submission" date="2014-03" db="EMBL/GenBank/DDBJ databases">
        <title>Genomics of Bifidobacteria.</title>
        <authorList>
            <person name="Ventura M."/>
            <person name="Milani C."/>
            <person name="Lugli G.A."/>
        </authorList>
    </citation>
    <scope>NUCLEOTIDE SEQUENCE [LARGE SCALE GENOMIC DNA]</scope>
    <source>
        <strain evidence="2 3">LMG 11597</strain>
    </source>
</reference>
<evidence type="ECO:0000313" key="2">
    <source>
        <dbReference type="EMBL" id="KFJ05022.1"/>
    </source>
</evidence>
<dbReference type="Proteomes" id="UP000029055">
    <property type="component" value="Unassembled WGS sequence"/>
</dbReference>
<dbReference type="OrthoDB" id="3514520at2"/>
<dbReference type="InterPro" id="IPR057744">
    <property type="entry name" value="OTAase-like"/>
</dbReference>
<dbReference type="PANTHER" id="PTHR43135">
    <property type="entry name" value="ALPHA-D-RIBOSE 1-METHYLPHOSPHONATE 5-TRIPHOSPHATE DIPHOSPHATASE"/>
    <property type="match status" value="1"/>
</dbReference>
<name>A0A087EB71_9BIFI</name>
<dbReference type="SUPFAM" id="SSF51556">
    <property type="entry name" value="Metallo-dependent hydrolases"/>
    <property type="match status" value="1"/>
</dbReference>
<dbReference type="STRING" id="77635.BISU_1551"/>
<keyword evidence="3" id="KW-1185">Reference proteome</keyword>
<dbReference type="InterPro" id="IPR051781">
    <property type="entry name" value="Metallo-dep_Hydrolase"/>
</dbReference>
<feature type="domain" description="Amidohydrolase-related" evidence="1">
    <location>
        <begin position="67"/>
        <end position="427"/>
    </location>
</feature>
<dbReference type="eggNOG" id="COG1228">
    <property type="taxonomic scope" value="Bacteria"/>
</dbReference>
<dbReference type="InterPro" id="IPR006680">
    <property type="entry name" value="Amidohydro-rel"/>
</dbReference>
<dbReference type="Gene3D" id="1.20.58.520">
    <property type="entry name" value="Amidohydrolase"/>
    <property type="match status" value="1"/>
</dbReference>